<dbReference type="Gene3D" id="1.10.1220.10">
    <property type="entry name" value="Met repressor-like"/>
    <property type="match status" value="1"/>
</dbReference>
<protein>
    <submittedName>
        <fullName evidence="3">Toxin-antitoxin system antitoxin subunit</fullName>
    </submittedName>
</protein>
<dbReference type="InterPro" id="IPR002145">
    <property type="entry name" value="CopG"/>
</dbReference>
<reference evidence="2 4" key="1">
    <citation type="journal article" date="2018" name="Elife">
        <title>Discovery and characterization of a prevalent human gut bacterial enzyme sufficient for the inactivation of a family of plant toxins.</title>
        <authorList>
            <person name="Koppel N."/>
            <person name="Bisanz J.E."/>
            <person name="Pandelia M.E."/>
            <person name="Turnbaugh P.J."/>
            <person name="Balskus E.P."/>
        </authorList>
    </citation>
    <scope>NUCLEOTIDE SEQUENCE [LARGE SCALE GENOMIC DNA]</scope>
    <source>
        <strain evidence="2 4">DSM 16107</strain>
    </source>
</reference>
<proteinExistence type="predicted"/>
<dbReference type="CDD" id="cd22231">
    <property type="entry name" value="RHH_NikR_HicB-like"/>
    <property type="match status" value="1"/>
</dbReference>
<gene>
    <name evidence="2" type="ORF">C1876_07920</name>
    <name evidence="3" type="ORF">DMP09_01630</name>
</gene>
<dbReference type="SUPFAM" id="SSF47598">
    <property type="entry name" value="Ribbon-helix-helix"/>
    <property type="match status" value="1"/>
</dbReference>
<dbReference type="InterPro" id="IPR010985">
    <property type="entry name" value="Ribbon_hlx_hlx"/>
</dbReference>
<accession>A0A3N0J1U8</accession>
<feature type="domain" description="Ribbon-helix-helix protein CopG" evidence="1">
    <location>
        <begin position="49"/>
        <end position="86"/>
    </location>
</feature>
<evidence type="ECO:0000313" key="4">
    <source>
        <dbReference type="Proteomes" id="UP000253817"/>
    </source>
</evidence>
<keyword evidence="4" id="KW-1185">Reference proteome</keyword>
<organism evidence="3 5">
    <name type="scientific">Eggerthella sinensis</name>
    <dbReference type="NCBI Taxonomy" id="242230"/>
    <lineage>
        <taxon>Bacteria</taxon>
        <taxon>Bacillati</taxon>
        <taxon>Actinomycetota</taxon>
        <taxon>Coriobacteriia</taxon>
        <taxon>Eggerthellales</taxon>
        <taxon>Eggerthellaceae</taxon>
        <taxon>Eggerthella</taxon>
    </lineage>
</organism>
<dbReference type="EMBL" id="QICC01000003">
    <property type="protein sequence ID" value="RNM43174.1"/>
    <property type="molecule type" value="Genomic_DNA"/>
</dbReference>
<dbReference type="InterPro" id="IPR013321">
    <property type="entry name" value="Arc_rbn_hlx_hlx"/>
</dbReference>
<dbReference type="Pfam" id="PF01402">
    <property type="entry name" value="RHH_1"/>
    <property type="match status" value="1"/>
</dbReference>
<dbReference type="Proteomes" id="UP000270112">
    <property type="component" value="Unassembled WGS sequence"/>
</dbReference>
<evidence type="ECO:0000313" key="3">
    <source>
        <dbReference type="EMBL" id="RNM43174.1"/>
    </source>
</evidence>
<name>A0A3N0J1U8_9ACTN</name>
<evidence type="ECO:0000313" key="2">
    <source>
        <dbReference type="EMBL" id="RDB69153.1"/>
    </source>
</evidence>
<comment type="caution">
    <text evidence="3">The sequence shown here is derived from an EMBL/GenBank/DDBJ whole genome shotgun (WGS) entry which is preliminary data.</text>
</comment>
<reference evidence="5" key="2">
    <citation type="submission" date="2018-05" db="EMBL/GenBank/DDBJ databases">
        <title>Genome Sequencing of selected type strains of the family Eggerthellaceae.</title>
        <authorList>
            <person name="Danylec N."/>
            <person name="Stoll D.A."/>
            <person name="Doetsch A."/>
            <person name="Huch M."/>
        </authorList>
    </citation>
    <scope>NUCLEOTIDE SEQUENCE [LARGE SCALE GENOMIC DNA]</scope>
    <source>
        <strain evidence="5">DSM 16107</strain>
    </source>
</reference>
<dbReference type="RefSeq" id="WP_114546178.1">
    <property type="nucleotide sequence ID" value="NZ_PPTT01000011.1"/>
</dbReference>
<dbReference type="OrthoDB" id="3176518at2"/>
<dbReference type="GO" id="GO:0006355">
    <property type="term" value="P:regulation of DNA-templated transcription"/>
    <property type="evidence" value="ECO:0007669"/>
    <property type="project" value="InterPro"/>
</dbReference>
<dbReference type="AlphaFoldDB" id="A0A3N0J1U8"/>
<reference evidence="3" key="3">
    <citation type="journal article" date="2019" name="Microbiol. Resour. Announc.">
        <title>Draft Genome Sequences of Type Strains of Gordonibacter faecihominis, Paraeggerthella hongkongensis, Parvibacter caecicola,Slackia equolifaciens, Slackia faecicanis, and Slackia isoflavoniconvertens.</title>
        <authorList>
            <person name="Danylec N."/>
            <person name="Stoll D.A."/>
            <person name="Dotsch A."/>
            <person name="Huch M."/>
        </authorList>
    </citation>
    <scope>NUCLEOTIDE SEQUENCE</scope>
    <source>
        <strain evidence="3">DSM 16107</strain>
    </source>
</reference>
<sequence length="93" mass="10573">MEYVTKNGTVLTDKVLDDMAQEYEKGTWHGTLGSVTMGRPKLYDEELETISFRLPKSRIAAIDEAAKRRGESKSAFLRAAVEQHLRDADQPRF</sequence>
<dbReference type="EMBL" id="PPTT01000011">
    <property type="protein sequence ID" value="RDB69153.1"/>
    <property type="molecule type" value="Genomic_DNA"/>
</dbReference>
<evidence type="ECO:0000259" key="1">
    <source>
        <dbReference type="Pfam" id="PF01402"/>
    </source>
</evidence>
<evidence type="ECO:0000313" key="5">
    <source>
        <dbReference type="Proteomes" id="UP000270112"/>
    </source>
</evidence>
<dbReference type="Proteomes" id="UP000253817">
    <property type="component" value="Unassembled WGS sequence"/>
</dbReference>